<reference evidence="4 5" key="1">
    <citation type="submission" date="2019-08" db="EMBL/GenBank/DDBJ databases">
        <title>Whole genome of Aphis craccivora.</title>
        <authorList>
            <person name="Voronova N.V."/>
            <person name="Shulinski R.S."/>
            <person name="Bandarenka Y.V."/>
            <person name="Zhorov D.G."/>
            <person name="Warner D."/>
        </authorList>
    </citation>
    <scope>NUCLEOTIDE SEQUENCE [LARGE SCALE GENOMIC DNA]</scope>
    <source>
        <strain evidence="4">180601</strain>
        <tissue evidence="4">Whole Body</tissue>
    </source>
</reference>
<evidence type="ECO:0000256" key="1">
    <source>
        <dbReference type="ARBA" id="ARBA00006066"/>
    </source>
</evidence>
<dbReference type="SUPFAM" id="SSF102588">
    <property type="entry name" value="LmbE-like"/>
    <property type="match status" value="1"/>
</dbReference>
<dbReference type="AlphaFoldDB" id="A0A6G0Y9V4"/>
<evidence type="ECO:0000256" key="2">
    <source>
        <dbReference type="ARBA" id="ARBA00012176"/>
    </source>
</evidence>
<sequence length="270" mass="31431">MFYNTMLYKIFHQNIFEVIDLSSAMFMTASVLVVGYVWTCIRASRRQKMLELENTPHRVLLITAHPDDECMFFGPVIQKLSKMKDVHLFLMCLSVGDYEGKGSQRKTELYDSCKILGIEEGNILLCKNTLLPDNPRVDWDTILLSDKIAEHVEQLEIDTVLTFDSYGVSGHRNHISIYLALFHLVYNKLLPSYCHLYSLDSVNTLRKYVKYIDVLFNNTSDFKCTISTTEQNCVTKAMQAHDSQYIWFRKLYMKFSRYTRVNTFTTISAN</sequence>
<dbReference type="EC" id="3.5.1.89" evidence="2"/>
<dbReference type="InterPro" id="IPR003737">
    <property type="entry name" value="GlcNAc_PI_deacetylase-related"/>
</dbReference>
<organism evidence="4 5">
    <name type="scientific">Aphis craccivora</name>
    <name type="common">Cowpea aphid</name>
    <dbReference type="NCBI Taxonomy" id="307492"/>
    <lineage>
        <taxon>Eukaryota</taxon>
        <taxon>Metazoa</taxon>
        <taxon>Ecdysozoa</taxon>
        <taxon>Arthropoda</taxon>
        <taxon>Hexapoda</taxon>
        <taxon>Insecta</taxon>
        <taxon>Pterygota</taxon>
        <taxon>Neoptera</taxon>
        <taxon>Paraneoptera</taxon>
        <taxon>Hemiptera</taxon>
        <taxon>Sternorrhyncha</taxon>
        <taxon>Aphidomorpha</taxon>
        <taxon>Aphidoidea</taxon>
        <taxon>Aphididae</taxon>
        <taxon>Aphidini</taxon>
        <taxon>Aphis</taxon>
        <taxon>Aphis</taxon>
    </lineage>
</organism>
<keyword evidence="5" id="KW-1185">Reference proteome</keyword>
<dbReference type="PANTHER" id="PTHR12993:SF11">
    <property type="entry name" value="N-ACETYLGLUCOSAMINYL-PHOSPHATIDYLINOSITOL DE-N-ACETYLASE"/>
    <property type="match status" value="1"/>
</dbReference>
<evidence type="ECO:0000256" key="3">
    <source>
        <dbReference type="SAM" id="Phobius"/>
    </source>
</evidence>
<protein>
    <recommendedName>
        <fullName evidence="2">N-acetylglucosaminylphosphatidylinositol deacetylase</fullName>
        <ecNumber evidence="2">3.5.1.89</ecNumber>
    </recommendedName>
</protein>
<dbReference type="Gene3D" id="3.40.50.10320">
    <property type="entry name" value="LmbE-like"/>
    <property type="match status" value="1"/>
</dbReference>
<name>A0A6G0Y9V4_APHCR</name>
<dbReference type="GO" id="GO:0005783">
    <property type="term" value="C:endoplasmic reticulum"/>
    <property type="evidence" value="ECO:0007669"/>
    <property type="project" value="TreeGrafter"/>
</dbReference>
<comment type="similarity">
    <text evidence="1">Belongs to the PIGL family.</text>
</comment>
<accession>A0A6G0Y9V4</accession>
<dbReference type="InterPro" id="IPR024078">
    <property type="entry name" value="LmbE-like_dom_sf"/>
</dbReference>
<feature type="transmembrane region" description="Helical" evidence="3">
    <location>
        <begin position="20"/>
        <end position="41"/>
    </location>
</feature>
<gene>
    <name evidence="4" type="ORF">FWK35_00019864</name>
</gene>
<evidence type="ECO:0000313" key="4">
    <source>
        <dbReference type="EMBL" id="KAF0751679.1"/>
    </source>
</evidence>
<dbReference type="GO" id="GO:0016020">
    <property type="term" value="C:membrane"/>
    <property type="evidence" value="ECO:0007669"/>
    <property type="project" value="GOC"/>
</dbReference>
<evidence type="ECO:0000313" key="5">
    <source>
        <dbReference type="Proteomes" id="UP000478052"/>
    </source>
</evidence>
<dbReference type="OrthoDB" id="440160at2759"/>
<dbReference type="GO" id="GO:0006506">
    <property type="term" value="P:GPI anchor biosynthetic process"/>
    <property type="evidence" value="ECO:0007669"/>
    <property type="project" value="UniProtKB-UniPathway"/>
</dbReference>
<dbReference type="UniPathway" id="UPA00196"/>
<dbReference type="GO" id="GO:0000225">
    <property type="term" value="F:N-acetylglucosaminylphosphatidylinositol deacetylase activity"/>
    <property type="evidence" value="ECO:0007669"/>
    <property type="project" value="UniProtKB-EC"/>
</dbReference>
<dbReference type="PANTHER" id="PTHR12993">
    <property type="entry name" value="N-ACETYLGLUCOSAMINYL-PHOSPHATIDYLINOSITOL DE-N-ACETYLASE-RELATED"/>
    <property type="match status" value="1"/>
</dbReference>
<keyword evidence="3" id="KW-0812">Transmembrane</keyword>
<dbReference type="EMBL" id="VUJU01005295">
    <property type="protein sequence ID" value="KAF0751679.1"/>
    <property type="molecule type" value="Genomic_DNA"/>
</dbReference>
<comment type="caution">
    <text evidence="4">The sequence shown here is derived from an EMBL/GenBank/DDBJ whole genome shotgun (WGS) entry which is preliminary data.</text>
</comment>
<keyword evidence="3" id="KW-0472">Membrane</keyword>
<dbReference type="Pfam" id="PF02585">
    <property type="entry name" value="PIG-L"/>
    <property type="match status" value="1"/>
</dbReference>
<dbReference type="Proteomes" id="UP000478052">
    <property type="component" value="Unassembled WGS sequence"/>
</dbReference>
<keyword evidence="3" id="KW-1133">Transmembrane helix</keyword>
<proteinExistence type="inferred from homology"/>